<dbReference type="AlphaFoldDB" id="A0A8A1MEK8"/>
<keyword evidence="2" id="KW-0539">Nucleus</keyword>
<feature type="region of interest" description="Disordered" evidence="3">
    <location>
        <begin position="79"/>
        <end position="118"/>
    </location>
</feature>
<sequence length="236" mass="26781">MDYTFAASPPFSPEDSHFPFRVEVAESASDLSSPTSPNGISHPMCTYTESPYDMLSVGNPPTPYYDPMAGKIPVEYIGSTSLDGHDGRRSKSKDKEKVSSMHLRRRAQNRASQRAFRERKERHLKGLESKLQDLHSKHQNLLQSYHQQTEEVQQLNTRIQQLTAELDLLRSATDGTIGEILMPDKFDVVPYPMLAASSPQHHCEEAFKIISDLMVYPPEYYDRLQETKKCGEGAVY</sequence>
<reference evidence="5" key="1">
    <citation type="submission" date="2021-01" db="EMBL/GenBank/DDBJ databases">
        <title>Chromosome-level genome assembly of a human fungal pathogen reveals clustering of transcriptionally co-regulated genes.</title>
        <authorList>
            <person name="Voorhies M."/>
            <person name="Cohen S."/>
            <person name="Shea T.P."/>
            <person name="Petrus S."/>
            <person name="Munoz J.F."/>
            <person name="Poplawski S."/>
            <person name="Goldman W.E."/>
            <person name="Michael T."/>
            <person name="Cuomo C.A."/>
            <person name="Sil A."/>
            <person name="Beyhan S."/>
        </authorList>
    </citation>
    <scope>NUCLEOTIDE SEQUENCE</scope>
    <source>
        <strain evidence="5">WU24</strain>
    </source>
</reference>
<feature type="domain" description="BZIP" evidence="4">
    <location>
        <begin position="99"/>
        <end position="162"/>
    </location>
</feature>
<dbReference type="EMBL" id="CP069114">
    <property type="protein sequence ID" value="QSS63064.1"/>
    <property type="molecule type" value="Genomic_DNA"/>
</dbReference>
<dbReference type="InterPro" id="IPR046347">
    <property type="entry name" value="bZIP_sf"/>
</dbReference>
<evidence type="ECO:0000256" key="3">
    <source>
        <dbReference type="SAM" id="MobiDB-lite"/>
    </source>
</evidence>
<dbReference type="Pfam" id="PF00170">
    <property type="entry name" value="bZIP_1"/>
    <property type="match status" value="1"/>
</dbReference>
<protein>
    <submittedName>
        <fullName evidence="5">BZIP transcription factor, putative</fullName>
    </submittedName>
</protein>
<dbReference type="CDD" id="cd14688">
    <property type="entry name" value="bZIP_YAP"/>
    <property type="match status" value="1"/>
</dbReference>
<evidence type="ECO:0000259" key="4">
    <source>
        <dbReference type="PROSITE" id="PS50217"/>
    </source>
</evidence>
<dbReference type="GO" id="GO:0001228">
    <property type="term" value="F:DNA-binding transcription activator activity, RNA polymerase II-specific"/>
    <property type="evidence" value="ECO:0007669"/>
    <property type="project" value="TreeGrafter"/>
</dbReference>
<organism evidence="5 6">
    <name type="scientific">Ajellomyces capsulatus</name>
    <name type="common">Darling's disease fungus</name>
    <name type="synonym">Histoplasma capsulatum</name>
    <dbReference type="NCBI Taxonomy" id="5037"/>
    <lineage>
        <taxon>Eukaryota</taxon>
        <taxon>Fungi</taxon>
        <taxon>Dikarya</taxon>
        <taxon>Ascomycota</taxon>
        <taxon>Pezizomycotina</taxon>
        <taxon>Eurotiomycetes</taxon>
        <taxon>Eurotiomycetidae</taxon>
        <taxon>Onygenales</taxon>
        <taxon>Ajellomycetaceae</taxon>
        <taxon>Histoplasma</taxon>
    </lineage>
</organism>
<dbReference type="GO" id="GO:0000976">
    <property type="term" value="F:transcription cis-regulatory region binding"/>
    <property type="evidence" value="ECO:0007669"/>
    <property type="project" value="InterPro"/>
</dbReference>
<feature type="compositionally biased region" description="Polar residues" evidence="3">
    <location>
        <begin position="29"/>
        <end position="39"/>
    </location>
</feature>
<dbReference type="PROSITE" id="PS00036">
    <property type="entry name" value="BZIP_BASIC"/>
    <property type="match status" value="1"/>
</dbReference>
<dbReference type="InterPro" id="IPR050936">
    <property type="entry name" value="AP-1-like"/>
</dbReference>
<feature type="compositionally biased region" description="Basic and acidic residues" evidence="3">
    <location>
        <begin position="83"/>
        <end position="99"/>
    </location>
</feature>
<evidence type="ECO:0000256" key="2">
    <source>
        <dbReference type="ARBA" id="ARBA00023242"/>
    </source>
</evidence>
<dbReference type="Proteomes" id="UP000663671">
    <property type="component" value="Chromosome 1"/>
</dbReference>
<evidence type="ECO:0000256" key="1">
    <source>
        <dbReference type="ARBA" id="ARBA00004123"/>
    </source>
</evidence>
<proteinExistence type="predicted"/>
<feature type="region of interest" description="Disordered" evidence="3">
    <location>
        <begin position="25"/>
        <end position="44"/>
    </location>
</feature>
<dbReference type="SUPFAM" id="SSF57959">
    <property type="entry name" value="Leucine zipper domain"/>
    <property type="match status" value="1"/>
</dbReference>
<name>A0A8A1MEK8_AJECA</name>
<dbReference type="SMART" id="SM00338">
    <property type="entry name" value="BRLZ"/>
    <property type="match status" value="1"/>
</dbReference>
<evidence type="ECO:0000313" key="5">
    <source>
        <dbReference type="EMBL" id="QSS63064.1"/>
    </source>
</evidence>
<dbReference type="OrthoDB" id="2593073at2759"/>
<dbReference type="Gene3D" id="1.20.5.170">
    <property type="match status" value="1"/>
</dbReference>
<dbReference type="PANTHER" id="PTHR40621">
    <property type="entry name" value="TRANSCRIPTION FACTOR KAPC-RELATED"/>
    <property type="match status" value="1"/>
</dbReference>
<evidence type="ECO:0000313" key="6">
    <source>
        <dbReference type="Proteomes" id="UP000663671"/>
    </source>
</evidence>
<dbReference type="GO" id="GO:0090575">
    <property type="term" value="C:RNA polymerase II transcription regulator complex"/>
    <property type="evidence" value="ECO:0007669"/>
    <property type="project" value="TreeGrafter"/>
</dbReference>
<gene>
    <name evidence="5" type="ORF">I7I51_00121</name>
</gene>
<comment type="subcellular location">
    <subcellularLocation>
        <location evidence="1">Nucleus</location>
    </subcellularLocation>
</comment>
<dbReference type="InterPro" id="IPR004827">
    <property type="entry name" value="bZIP"/>
</dbReference>
<dbReference type="PANTHER" id="PTHR40621:SF6">
    <property type="entry name" value="AP-1-LIKE TRANSCRIPTION FACTOR YAP1-RELATED"/>
    <property type="match status" value="1"/>
</dbReference>
<accession>A0A8A1MEK8</accession>
<dbReference type="PROSITE" id="PS50217">
    <property type="entry name" value="BZIP"/>
    <property type="match status" value="1"/>
</dbReference>
<dbReference type="VEuPathDB" id="FungiDB:I7I51_00121"/>